<gene>
    <name evidence="2" type="ORF">NWE73_10205</name>
</gene>
<evidence type="ECO:0000313" key="3">
    <source>
        <dbReference type="Proteomes" id="UP001152321"/>
    </source>
</evidence>
<dbReference type="RefSeq" id="WP_277578215.1">
    <property type="nucleotide sequence ID" value="NZ_JANRMI010000003.1"/>
</dbReference>
<reference evidence="2" key="1">
    <citation type="submission" date="2022-08" db="EMBL/GenBank/DDBJ databases">
        <title>Novel Bdellovibrio Species Isolated from Svalbard: Designation Bdellovibrio svalbardensis.</title>
        <authorList>
            <person name="Mitchell R.J."/>
            <person name="Choi S.Y."/>
        </authorList>
    </citation>
    <scope>NUCLEOTIDE SEQUENCE</scope>
    <source>
        <strain evidence="2">PAP01</strain>
    </source>
</reference>
<proteinExistence type="predicted"/>
<dbReference type="CDD" id="cd00093">
    <property type="entry name" value="HTH_XRE"/>
    <property type="match status" value="1"/>
</dbReference>
<dbReference type="Proteomes" id="UP001152321">
    <property type="component" value="Unassembled WGS sequence"/>
</dbReference>
<evidence type="ECO:0000313" key="2">
    <source>
        <dbReference type="EMBL" id="MDG0816737.1"/>
    </source>
</evidence>
<evidence type="ECO:0000259" key="1">
    <source>
        <dbReference type="PROSITE" id="PS50943"/>
    </source>
</evidence>
<comment type="caution">
    <text evidence="2">The sequence shown here is derived from an EMBL/GenBank/DDBJ whole genome shotgun (WGS) entry which is preliminary data.</text>
</comment>
<sequence length="267" mass="30624">MNEFKIQQLKSVIKDLLKKKKMTYEDVANELNCSVPTVKRILGDEELTLSRLLELCDILEVNLTDLETLTKTTSDKVERFTEEQQIFLAKNKNFLAYLVHLFDETPEQIAEKYKLTQKSTDKYLLGLEKNNLIKVNAKLKVKPAFKQLPSLENGPLAKAYYEGFIQNSANFFIQNISERLYSPNDGKETPKGFSVQNIVVTEESYKAFITENLKSFESFIKLASYEEKSKPKEQLKSAVVLQAFTIVEQDYKGLEILTKALGEIINI</sequence>
<accession>A0ABT6DJR2</accession>
<dbReference type="InterPro" id="IPR010982">
    <property type="entry name" value="Lambda_DNA-bd_dom_sf"/>
</dbReference>
<feature type="domain" description="HTH cro/C1-type" evidence="1">
    <location>
        <begin position="13"/>
        <end position="66"/>
    </location>
</feature>
<dbReference type="PROSITE" id="PS50943">
    <property type="entry name" value="HTH_CROC1"/>
    <property type="match status" value="1"/>
</dbReference>
<dbReference type="SMART" id="SM00530">
    <property type="entry name" value="HTH_XRE"/>
    <property type="match status" value="1"/>
</dbReference>
<protein>
    <submittedName>
        <fullName evidence="2">Helix-turn-helix transcriptional regulator</fullName>
    </submittedName>
</protein>
<name>A0ABT6DJR2_9BACT</name>
<dbReference type="EMBL" id="JANRMI010000003">
    <property type="protein sequence ID" value="MDG0816737.1"/>
    <property type="molecule type" value="Genomic_DNA"/>
</dbReference>
<dbReference type="SUPFAM" id="SSF47413">
    <property type="entry name" value="lambda repressor-like DNA-binding domains"/>
    <property type="match status" value="1"/>
</dbReference>
<keyword evidence="3" id="KW-1185">Reference proteome</keyword>
<dbReference type="InterPro" id="IPR001387">
    <property type="entry name" value="Cro/C1-type_HTH"/>
</dbReference>
<dbReference type="Pfam" id="PF13443">
    <property type="entry name" value="HTH_26"/>
    <property type="match status" value="1"/>
</dbReference>
<organism evidence="2 3">
    <name type="scientific">Bdellovibrio svalbardensis</name>
    <dbReference type="NCBI Taxonomy" id="2972972"/>
    <lineage>
        <taxon>Bacteria</taxon>
        <taxon>Pseudomonadati</taxon>
        <taxon>Bdellovibrionota</taxon>
        <taxon>Bdellovibrionia</taxon>
        <taxon>Bdellovibrionales</taxon>
        <taxon>Pseudobdellovibrionaceae</taxon>
        <taxon>Bdellovibrio</taxon>
    </lineage>
</organism>
<dbReference type="Gene3D" id="1.10.260.40">
    <property type="entry name" value="lambda repressor-like DNA-binding domains"/>
    <property type="match status" value="1"/>
</dbReference>